<feature type="domain" description="HTH tetR-type" evidence="5">
    <location>
        <begin position="6"/>
        <end position="66"/>
    </location>
</feature>
<evidence type="ECO:0000256" key="3">
    <source>
        <dbReference type="ARBA" id="ARBA00023163"/>
    </source>
</evidence>
<protein>
    <submittedName>
        <fullName evidence="6">TetR/AcrR family transcriptional regulator</fullName>
    </submittedName>
</protein>
<keyword evidence="1" id="KW-0805">Transcription regulation</keyword>
<dbReference type="Pfam" id="PF16925">
    <property type="entry name" value="TetR_C_13"/>
    <property type="match status" value="1"/>
</dbReference>
<dbReference type="Gene3D" id="1.10.357.10">
    <property type="entry name" value="Tetracycline Repressor, domain 2"/>
    <property type="match status" value="1"/>
</dbReference>
<organism evidence="6 7">
    <name type="scientific">Plastoroseomonas hellenica</name>
    <dbReference type="NCBI Taxonomy" id="2687306"/>
    <lineage>
        <taxon>Bacteria</taxon>
        <taxon>Pseudomonadati</taxon>
        <taxon>Pseudomonadota</taxon>
        <taxon>Alphaproteobacteria</taxon>
        <taxon>Acetobacterales</taxon>
        <taxon>Acetobacteraceae</taxon>
        <taxon>Plastoroseomonas</taxon>
    </lineage>
</organism>
<reference evidence="7" key="1">
    <citation type="journal article" date="2021" name="Syst. Appl. Microbiol.">
        <title>Roseomonas hellenica sp. nov., isolated from roots of wild-growing Alkanna tinctoria.</title>
        <authorList>
            <person name="Rat A."/>
            <person name="Naranjo H.D."/>
            <person name="Lebbe L."/>
            <person name="Cnockaert M."/>
            <person name="Krigas N."/>
            <person name="Grigoriadou K."/>
            <person name="Maloupa E."/>
            <person name="Willems A."/>
        </authorList>
    </citation>
    <scope>NUCLEOTIDE SEQUENCE [LARGE SCALE GENOMIC DNA]</scope>
    <source>
        <strain evidence="7">LMG 31523</strain>
    </source>
</reference>
<dbReference type="PANTHER" id="PTHR47506">
    <property type="entry name" value="TRANSCRIPTIONAL REGULATORY PROTEIN"/>
    <property type="match status" value="1"/>
</dbReference>
<sequence length="212" mass="22979">MARPREFDEGDVLDAAVECFWKQGFEATSMRDLIERTGITGASLYNAFGDKRALYQRALDHYVAGSIAERIRRSRELPPREAIESFFADILKRSLGDRQRKGCMLVNAAVDVAPHDPAFQKIVAAVLKHLETFFLDCVRAGQADGTITLASPAADLARHLLAVLLGVRVLARVRPEPALLKGAVATALAFLDGSGRGHDARAGQALSGRGAR</sequence>
<dbReference type="InterPro" id="IPR001647">
    <property type="entry name" value="HTH_TetR"/>
</dbReference>
<evidence type="ECO:0000313" key="6">
    <source>
        <dbReference type="EMBL" id="MBR0664686.1"/>
    </source>
</evidence>
<dbReference type="SUPFAM" id="SSF48498">
    <property type="entry name" value="Tetracyclin repressor-like, C-terminal domain"/>
    <property type="match status" value="1"/>
</dbReference>
<dbReference type="InterPro" id="IPR011075">
    <property type="entry name" value="TetR_C"/>
</dbReference>
<dbReference type="Pfam" id="PF00440">
    <property type="entry name" value="TetR_N"/>
    <property type="match status" value="1"/>
</dbReference>
<keyword evidence="7" id="KW-1185">Reference proteome</keyword>
<dbReference type="PROSITE" id="PS50977">
    <property type="entry name" value="HTH_TETR_2"/>
    <property type="match status" value="1"/>
</dbReference>
<keyword evidence="3" id="KW-0804">Transcription</keyword>
<dbReference type="Gene3D" id="1.10.10.60">
    <property type="entry name" value="Homeodomain-like"/>
    <property type="match status" value="1"/>
</dbReference>
<evidence type="ECO:0000259" key="5">
    <source>
        <dbReference type="PROSITE" id="PS50977"/>
    </source>
</evidence>
<name>A0ABS5EWK8_9PROT</name>
<dbReference type="EMBL" id="JAAGBB010000010">
    <property type="protein sequence ID" value="MBR0664686.1"/>
    <property type="molecule type" value="Genomic_DNA"/>
</dbReference>
<dbReference type="PRINTS" id="PR00455">
    <property type="entry name" value="HTHTETR"/>
</dbReference>
<dbReference type="InterPro" id="IPR009057">
    <property type="entry name" value="Homeodomain-like_sf"/>
</dbReference>
<accession>A0ABS5EWK8</accession>
<dbReference type="InterPro" id="IPR023772">
    <property type="entry name" value="DNA-bd_HTH_TetR-type_CS"/>
</dbReference>
<proteinExistence type="predicted"/>
<evidence type="ECO:0000256" key="2">
    <source>
        <dbReference type="ARBA" id="ARBA00023125"/>
    </source>
</evidence>
<comment type="caution">
    <text evidence="6">The sequence shown here is derived from an EMBL/GenBank/DDBJ whole genome shotgun (WGS) entry which is preliminary data.</text>
</comment>
<feature type="DNA-binding region" description="H-T-H motif" evidence="4">
    <location>
        <begin position="29"/>
        <end position="48"/>
    </location>
</feature>
<dbReference type="PANTHER" id="PTHR47506:SF1">
    <property type="entry name" value="HTH-TYPE TRANSCRIPTIONAL REGULATOR YJDC"/>
    <property type="match status" value="1"/>
</dbReference>
<keyword evidence="2 4" id="KW-0238">DNA-binding</keyword>
<gene>
    <name evidence="6" type="ORF">GXW71_10015</name>
</gene>
<dbReference type="SUPFAM" id="SSF46689">
    <property type="entry name" value="Homeodomain-like"/>
    <property type="match status" value="1"/>
</dbReference>
<evidence type="ECO:0000256" key="1">
    <source>
        <dbReference type="ARBA" id="ARBA00023015"/>
    </source>
</evidence>
<evidence type="ECO:0000256" key="4">
    <source>
        <dbReference type="PROSITE-ProRule" id="PRU00335"/>
    </source>
</evidence>
<dbReference type="Proteomes" id="UP001196870">
    <property type="component" value="Unassembled WGS sequence"/>
</dbReference>
<evidence type="ECO:0000313" key="7">
    <source>
        <dbReference type="Proteomes" id="UP001196870"/>
    </source>
</evidence>
<dbReference type="PROSITE" id="PS01081">
    <property type="entry name" value="HTH_TETR_1"/>
    <property type="match status" value="1"/>
</dbReference>
<dbReference type="InterPro" id="IPR036271">
    <property type="entry name" value="Tet_transcr_reg_TetR-rel_C_sf"/>
</dbReference>